<reference evidence="3" key="1">
    <citation type="submission" date="2022-10" db="EMBL/GenBank/DDBJ databases">
        <title>Genome assembly of Pristionchus species.</title>
        <authorList>
            <person name="Yoshida K."/>
            <person name="Sommer R.J."/>
        </authorList>
    </citation>
    <scope>NUCLEOTIDE SEQUENCE [LARGE SCALE GENOMIC DNA]</scope>
    <source>
        <strain evidence="3">RS5460</strain>
    </source>
</reference>
<sequence length="92" mass="10413">GMTRIARAAAYWVALPRRMLQKFPEQTIFYSTFGLASAVLLVYKLQGASAEGPKPWYRGYYSVVRPDDPIAVNWRKPEDYPAPYLSSKIPSA</sequence>
<keyword evidence="3" id="KW-1185">Reference proteome</keyword>
<evidence type="ECO:0000256" key="1">
    <source>
        <dbReference type="SAM" id="Phobius"/>
    </source>
</evidence>
<organism evidence="2 3">
    <name type="scientific">Pristionchus mayeri</name>
    <dbReference type="NCBI Taxonomy" id="1317129"/>
    <lineage>
        <taxon>Eukaryota</taxon>
        <taxon>Metazoa</taxon>
        <taxon>Ecdysozoa</taxon>
        <taxon>Nematoda</taxon>
        <taxon>Chromadorea</taxon>
        <taxon>Rhabditida</taxon>
        <taxon>Rhabditina</taxon>
        <taxon>Diplogasteromorpha</taxon>
        <taxon>Diplogasteroidea</taxon>
        <taxon>Neodiplogasteridae</taxon>
        <taxon>Pristionchus</taxon>
    </lineage>
</organism>
<name>A0AAN4Z3Y8_9BILA</name>
<gene>
    <name evidence="2" type="ORF">PMAYCL1PPCAC_02351</name>
</gene>
<protein>
    <submittedName>
        <fullName evidence="2">Uncharacterized protein</fullName>
    </submittedName>
</protein>
<dbReference type="Proteomes" id="UP001328107">
    <property type="component" value="Unassembled WGS sequence"/>
</dbReference>
<comment type="caution">
    <text evidence="2">The sequence shown here is derived from an EMBL/GenBank/DDBJ whole genome shotgun (WGS) entry which is preliminary data.</text>
</comment>
<feature type="non-terminal residue" evidence="2">
    <location>
        <position position="1"/>
    </location>
</feature>
<dbReference type="EMBL" id="BTRK01000001">
    <property type="protein sequence ID" value="GMR32156.1"/>
    <property type="molecule type" value="Genomic_DNA"/>
</dbReference>
<dbReference type="AlphaFoldDB" id="A0AAN4Z3Y8"/>
<evidence type="ECO:0000313" key="3">
    <source>
        <dbReference type="Proteomes" id="UP001328107"/>
    </source>
</evidence>
<evidence type="ECO:0000313" key="2">
    <source>
        <dbReference type="EMBL" id="GMR32156.1"/>
    </source>
</evidence>
<accession>A0AAN4Z3Y8</accession>
<proteinExistence type="predicted"/>
<keyword evidence="1" id="KW-1133">Transmembrane helix</keyword>
<keyword evidence="1" id="KW-0472">Membrane</keyword>
<keyword evidence="1" id="KW-0812">Transmembrane</keyword>
<feature type="transmembrane region" description="Helical" evidence="1">
    <location>
        <begin position="27"/>
        <end position="46"/>
    </location>
</feature>